<sequence>MSIRMLRFAAGACVSMAMVGGVGCVGDTEEGLEDEKELVATDDQALSTDGQVCIQVQQGVSGSVQDATLWQSAPTWNDGVNERVSTGTSVAGGYSRSLLRFDLSGVPAGATVTSADLTLHQLFKNGASATVDVLRVTGAWSDSTVTWNNFGGAIDGSPVASFTAVGGGGSGSRTVDVRALAQDWVSGTVSNYGVAIDAPSDSSRSEFRSSENLTTSERPLLALCYTTCDDGVQNGEETGIDCGGSQCEPCNGQSGGSFSYSASNTSSATVNTVNHAVTIAAGQTINVGTCSVPGASVSSGDTFLRLYDGNGIAVAGNDDACGLASYFSYTVPPGAGGSFVIRAGCYSQGSCGGTVAYTVQ</sequence>
<evidence type="ECO:0000256" key="1">
    <source>
        <dbReference type="ARBA" id="ARBA00004613"/>
    </source>
</evidence>
<reference evidence="6 7" key="1">
    <citation type="submission" date="2015-07" db="EMBL/GenBank/DDBJ databases">
        <title>Genome analysis of myxobacterium Chondromyces crocatus Cm c5 reveals a high potential for natural compound synthesis and the genetic basis for the loss of fruiting body formation.</title>
        <authorList>
            <person name="Zaburannyi N."/>
            <person name="Bunk B."/>
            <person name="Maier J."/>
            <person name="Overmann J."/>
            <person name="Mueller R."/>
        </authorList>
    </citation>
    <scope>NUCLEOTIDE SEQUENCE [LARGE SCALE GENOMIC DNA]</scope>
    <source>
        <strain evidence="6 7">Cm c5</strain>
    </source>
</reference>
<dbReference type="PROSITE" id="PS51257">
    <property type="entry name" value="PROKAR_LIPOPROTEIN"/>
    <property type="match status" value="1"/>
</dbReference>
<dbReference type="Gene3D" id="2.60.120.970">
    <property type="match status" value="1"/>
</dbReference>
<dbReference type="NCBIfam" id="NF033679">
    <property type="entry name" value="DNRLRE_dom"/>
    <property type="match status" value="1"/>
</dbReference>
<dbReference type="AlphaFoldDB" id="A0A0K1EQG0"/>
<dbReference type="Pfam" id="PF24517">
    <property type="entry name" value="CBM96"/>
    <property type="match status" value="1"/>
</dbReference>
<dbReference type="InterPro" id="IPR055372">
    <property type="entry name" value="CBM96"/>
</dbReference>
<evidence type="ECO:0000256" key="2">
    <source>
        <dbReference type="ARBA" id="ARBA00022525"/>
    </source>
</evidence>
<dbReference type="STRING" id="52.CMC5_073850"/>
<keyword evidence="2" id="KW-0964">Secreted</keyword>
<protein>
    <recommendedName>
        <fullName evidence="5">Carbohydrate-binding module family 96 domain-containing protein</fullName>
    </recommendedName>
</protein>
<feature type="signal peptide" evidence="4">
    <location>
        <begin position="1"/>
        <end position="17"/>
    </location>
</feature>
<evidence type="ECO:0000256" key="3">
    <source>
        <dbReference type="ARBA" id="ARBA00022729"/>
    </source>
</evidence>
<dbReference type="PATRIC" id="fig|52.7.peg.8115"/>
<evidence type="ECO:0000313" key="7">
    <source>
        <dbReference type="Proteomes" id="UP000067626"/>
    </source>
</evidence>
<dbReference type="Proteomes" id="UP000067626">
    <property type="component" value="Chromosome"/>
</dbReference>
<dbReference type="EMBL" id="CP012159">
    <property type="protein sequence ID" value="AKT43155.1"/>
    <property type="molecule type" value="Genomic_DNA"/>
</dbReference>
<organism evidence="6 7">
    <name type="scientific">Chondromyces crocatus</name>
    <dbReference type="NCBI Taxonomy" id="52"/>
    <lineage>
        <taxon>Bacteria</taxon>
        <taxon>Pseudomonadati</taxon>
        <taxon>Myxococcota</taxon>
        <taxon>Polyangia</taxon>
        <taxon>Polyangiales</taxon>
        <taxon>Polyangiaceae</taxon>
        <taxon>Chondromyces</taxon>
    </lineage>
</organism>
<evidence type="ECO:0000256" key="4">
    <source>
        <dbReference type="SAM" id="SignalP"/>
    </source>
</evidence>
<dbReference type="OrthoDB" id="5514757at2"/>
<proteinExistence type="predicted"/>
<keyword evidence="3 4" id="KW-0732">Signal</keyword>
<dbReference type="KEGG" id="ccro:CMC5_073850"/>
<keyword evidence="7" id="KW-1185">Reference proteome</keyword>
<evidence type="ECO:0000313" key="6">
    <source>
        <dbReference type="EMBL" id="AKT43155.1"/>
    </source>
</evidence>
<comment type="subcellular location">
    <subcellularLocation>
        <location evidence="1">Secreted</location>
    </subcellularLocation>
</comment>
<gene>
    <name evidence="6" type="ORF">CMC5_073850</name>
</gene>
<feature type="chain" id="PRO_5005459838" description="Carbohydrate-binding module family 96 domain-containing protein" evidence="4">
    <location>
        <begin position="18"/>
        <end position="360"/>
    </location>
</feature>
<feature type="domain" description="Carbohydrate-binding module family 96" evidence="5">
    <location>
        <begin position="64"/>
        <end position="215"/>
    </location>
</feature>
<accession>A0A0K1EQG0</accession>
<dbReference type="GO" id="GO:0005576">
    <property type="term" value="C:extracellular region"/>
    <property type="evidence" value="ECO:0007669"/>
    <property type="project" value="UniProtKB-SubCell"/>
</dbReference>
<name>A0A0K1EQG0_CHOCO</name>
<dbReference type="RefSeq" id="WP_156339123.1">
    <property type="nucleotide sequence ID" value="NZ_CP012159.1"/>
</dbReference>
<evidence type="ECO:0000259" key="5">
    <source>
        <dbReference type="Pfam" id="PF24517"/>
    </source>
</evidence>